<proteinExistence type="predicted"/>
<evidence type="ECO:0000313" key="3">
    <source>
        <dbReference type="Proteomes" id="UP001139311"/>
    </source>
</evidence>
<evidence type="ECO:0000256" key="1">
    <source>
        <dbReference type="SAM" id="SignalP"/>
    </source>
</evidence>
<dbReference type="Proteomes" id="UP001139311">
    <property type="component" value="Unassembled WGS sequence"/>
</dbReference>
<keyword evidence="3" id="KW-1185">Reference proteome</keyword>
<feature type="chain" id="PRO_5040843448" evidence="1">
    <location>
        <begin position="22"/>
        <end position="179"/>
    </location>
</feature>
<comment type="caution">
    <text evidence="2">The sequence shown here is derived from an EMBL/GenBank/DDBJ whole genome shotgun (WGS) entry which is preliminary data.</text>
</comment>
<keyword evidence="1" id="KW-0732">Signal</keyword>
<organism evidence="2 3">
    <name type="scientific">Roseicella aerolata</name>
    <dbReference type="NCBI Taxonomy" id="2883479"/>
    <lineage>
        <taxon>Bacteria</taxon>
        <taxon>Pseudomonadati</taxon>
        <taxon>Pseudomonadota</taxon>
        <taxon>Alphaproteobacteria</taxon>
        <taxon>Acetobacterales</taxon>
        <taxon>Roseomonadaceae</taxon>
        <taxon>Roseicella</taxon>
    </lineage>
</organism>
<protein>
    <submittedName>
        <fullName evidence="2">Uncharacterized protein</fullName>
    </submittedName>
</protein>
<dbReference type="EMBL" id="JAJAQI010000014">
    <property type="protein sequence ID" value="MCB4822309.1"/>
    <property type="molecule type" value="Genomic_DNA"/>
</dbReference>
<dbReference type="PROSITE" id="PS51257">
    <property type="entry name" value="PROKAR_LIPOPROTEIN"/>
    <property type="match status" value="1"/>
</dbReference>
<name>A0A9X1L891_9PROT</name>
<dbReference type="RefSeq" id="WP_226608303.1">
    <property type="nucleotide sequence ID" value="NZ_JAJAQI010000014.1"/>
</dbReference>
<dbReference type="AlphaFoldDB" id="A0A9X1L891"/>
<accession>A0A9X1L891</accession>
<gene>
    <name evidence="2" type="ORF">LHA35_11250</name>
</gene>
<reference evidence="2" key="1">
    <citation type="submission" date="2021-10" db="EMBL/GenBank/DDBJ databases">
        <title>Roseicella aerolatum sp. nov., isolated from aerosols of e-waste dismantling site.</title>
        <authorList>
            <person name="Qin T."/>
        </authorList>
    </citation>
    <scope>NUCLEOTIDE SEQUENCE</scope>
    <source>
        <strain evidence="2">GB24</strain>
    </source>
</reference>
<feature type="signal peptide" evidence="1">
    <location>
        <begin position="1"/>
        <end position="21"/>
    </location>
</feature>
<evidence type="ECO:0000313" key="2">
    <source>
        <dbReference type="EMBL" id="MCB4822309.1"/>
    </source>
</evidence>
<sequence>MRMRRAAMATLLCLAATACQTDPSANHLWGIGDPVRGAALWAPRNLGDTSRWAGKPADAAIAVGQLEFLAHEMATNPRYAPVVNPAVPQTLQWARTEMRDYLGIPAAADPQLVIEAMRRTAASLRAGSRAQAEATLSGPSFPAGPAAVLARLSAMPRLPRTAEAAGMVASEMERLERQR</sequence>